<evidence type="ECO:0000313" key="2">
    <source>
        <dbReference type="EMBL" id="URD73585.1"/>
    </source>
</evidence>
<evidence type="ECO:0000313" key="3">
    <source>
        <dbReference type="Proteomes" id="UP001055439"/>
    </source>
</evidence>
<protein>
    <submittedName>
        <fullName evidence="2">Uncharacterized protein</fullName>
    </submittedName>
</protein>
<organism evidence="2 3">
    <name type="scientific">Musa troglodytarum</name>
    <name type="common">fe'i banana</name>
    <dbReference type="NCBI Taxonomy" id="320322"/>
    <lineage>
        <taxon>Eukaryota</taxon>
        <taxon>Viridiplantae</taxon>
        <taxon>Streptophyta</taxon>
        <taxon>Embryophyta</taxon>
        <taxon>Tracheophyta</taxon>
        <taxon>Spermatophyta</taxon>
        <taxon>Magnoliopsida</taxon>
        <taxon>Liliopsida</taxon>
        <taxon>Zingiberales</taxon>
        <taxon>Musaceae</taxon>
        <taxon>Musa</taxon>
    </lineage>
</organism>
<gene>
    <name evidence="2" type="ORF">MUK42_34173</name>
</gene>
<name>A0A9E7EAH1_9LILI</name>
<reference evidence="2" key="1">
    <citation type="submission" date="2022-05" db="EMBL/GenBank/DDBJ databases">
        <title>The Musa troglodytarum L. genome provides insights into the mechanism of non-climacteric behaviour and enrichment of carotenoids.</title>
        <authorList>
            <person name="Wang J."/>
        </authorList>
    </citation>
    <scope>NUCLEOTIDE SEQUENCE</scope>
    <source>
        <tissue evidence="2">Leaf</tissue>
    </source>
</reference>
<keyword evidence="3" id="KW-1185">Reference proteome</keyword>
<proteinExistence type="predicted"/>
<dbReference type="EMBL" id="CP097502">
    <property type="protein sequence ID" value="URD73585.1"/>
    <property type="molecule type" value="Genomic_DNA"/>
</dbReference>
<accession>A0A9E7EAH1</accession>
<dbReference type="Proteomes" id="UP001055439">
    <property type="component" value="Chromosome 1"/>
</dbReference>
<feature type="region of interest" description="Disordered" evidence="1">
    <location>
        <begin position="1"/>
        <end position="23"/>
    </location>
</feature>
<sequence>MFPSQVNDAPARPSLHRPERVSTKPWATLRPARRLMTTHFTEVRFLSASSKFPSNSPSKIDGLELSLGYLSGGRCLLRMIGYSEDGVGELRALAENLGGVSLAELTLPILPQRWQICQAVPVTPCGMVNSGQRLWALRAVRQYRQFDQRGLLFLLECKLQRGGGKFRSGSDPMV</sequence>
<dbReference type="AlphaFoldDB" id="A0A9E7EAH1"/>
<evidence type="ECO:0000256" key="1">
    <source>
        <dbReference type="SAM" id="MobiDB-lite"/>
    </source>
</evidence>